<dbReference type="InterPro" id="IPR050980">
    <property type="entry name" value="2C_sensor_his_kinase"/>
</dbReference>
<dbReference type="CDD" id="cd06225">
    <property type="entry name" value="HAMP"/>
    <property type="match status" value="1"/>
</dbReference>
<dbReference type="Gene3D" id="3.30.565.10">
    <property type="entry name" value="Histidine kinase-like ATPase, C-terminal domain"/>
    <property type="match status" value="1"/>
</dbReference>
<keyword evidence="7 13" id="KW-0812">Transmembrane</keyword>
<name>A0A839XQZ5_9PSEU</name>
<evidence type="ECO:0000256" key="8">
    <source>
        <dbReference type="ARBA" id="ARBA00022741"/>
    </source>
</evidence>
<dbReference type="InterPro" id="IPR003660">
    <property type="entry name" value="HAMP_dom"/>
</dbReference>
<evidence type="ECO:0000256" key="1">
    <source>
        <dbReference type="ARBA" id="ARBA00000085"/>
    </source>
</evidence>
<dbReference type="GO" id="GO:0005524">
    <property type="term" value="F:ATP binding"/>
    <property type="evidence" value="ECO:0007669"/>
    <property type="project" value="UniProtKB-KW"/>
</dbReference>
<dbReference type="CDD" id="cd00082">
    <property type="entry name" value="HisKA"/>
    <property type="match status" value="1"/>
</dbReference>
<dbReference type="PROSITE" id="PS50885">
    <property type="entry name" value="HAMP"/>
    <property type="match status" value="1"/>
</dbReference>
<evidence type="ECO:0000313" key="16">
    <source>
        <dbReference type="EMBL" id="MBB3663053.1"/>
    </source>
</evidence>
<dbReference type="Proteomes" id="UP000564573">
    <property type="component" value="Unassembled WGS sequence"/>
</dbReference>
<evidence type="ECO:0000256" key="12">
    <source>
        <dbReference type="ARBA" id="ARBA00023012"/>
    </source>
</evidence>
<evidence type="ECO:0000256" key="6">
    <source>
        <dbReference type="ARBA" id="ARBA00022679"/>
    </source>
</evidence>
<dbReference type="GO" id="GO:0000155">
    <property type="term" value="F:phosphorelay sensor kinase activity"/>
    <property type="evidence" value="ECO:0007669"/>
    <property type="project" value="InterPro"/>
</dbReference>
<dbReference type="SUPFAM" id="SSF55874">
    <property type="entry name" value="ATPase domain of HSP90 chaperone/DNA topoisomerase II/histidine kinase"/>
    <property type="match status" value="1"/>
</dbReference>
<keyword evidence="13" id="KW-0472">Membrane</keyword>
<dbReference type="SMART" id="SM00304">
    <property type="entry name" value="HAMP"/>
    <property type="match status" value="1"/>
</dbReference>
<feature type="domain" description="HAMP" evidence="15">
    <location>
        <begin position="167"/>
        <end position="219"/>
    </location>
</feature>
<dbReference type="EC" id="2.7.13.3" evidence="3"/>
<evidence type="ECO:0000256" key="9">
    <source>
        <dbReference type="ARBA" id="ARBA00022777"/>
    </source>
</evidence>
<dbReference type="AlphaFoldDB" id="A0A839XQZ5"/>
<keyword evidence="10" id="KW-0067">ATP-binding</keyword>
<evidence type="ECO:0000256" key="2">
    <source>
        <dbReference type="ARBA" id="ARBA00004651"/>
    </source>
</evidence>
<comment type="catalytic activity">
    <reaction evidence="1">
        <text>ATP + protein L-histidine = ADP + protein N-phospho-L-histidine.</text>
        <dbReference type="EC" id="2.7.13.3"/>
    </reaction>
</comment>
<dbReference type="RefSeq" id="WP_183781768.1">
    <property type="nucleotide sequence ID" value="NZ_JACIBS010000001.1"/>
</dbReference>
<reference evidence="16 17" key="1">
    <citation type="submission" date="2020-08" db="EMBL/GenBank/DDBJ databases">
        <title>Sequencing the genomes of 1000 actinobacteria strains.</title>
        <authorList>
            <person name="Klenk H.-P."/>
        </authorList>
    </citation>
    <scope>NUCLEOTIDE SEQUENCE [LARGE SCALE GENOMIC DNA]</scope>
    <source>
        <strain evidence="16 17">DSM 45267</strain>
    </source>
</reference>
<keyword evidence="12" id="KW-0902">Two-component regulatory system</keyword>
<dbReference type="Pfam" id="PF02518">
    <property type="entry name" value="HATPase_c"/>
    <property type="match status" value="1"/>
</dbReference>
<evidence type="ECO:0000256" key="11">
    <source>
        <dbReference type="ARBA" id="ARBA00022989"/>
    </source>
</evidence>
<evidence type="ECO:0000313" key="17">
    <source>
        <dbReference type="Proteomes" id="UP000564573"/>
    </source>
</evidence>
<dbReference type="EMBL" id="JACIBS010000001">
    <property type="protein sequence ID" value="MBB3663053.1"/>
    <property type="molecule type" value="Genomic_DNA"/>
</dbReference>
<keyword evidence="6" id="KW-0808">Transferase</keyword>
<proteinExistence type="predicted"/>
<comment type="caution">
    <text evidence="16">The sequence shown here is derived from an EMBL/GenBank/DDBJ whole genome shotgun (WGS) entry which is preliminary data.</text>
</comment>
<keyword evidence="5" id="KW-0597">Phosphoprotein</keyword>
<organism evidence="16 17">
    <name type="scientific">Prauserella sediminis</name>
    <dbReference type="NCBI Taxonomy" id="577680"/>
    <lineage>
        <taxon>Bacteria</taxon>
        <taxon>Bacillati</taxon>
        <taxon>Actinomycetota</taxon>
        <taxon>Actinomycetes</taxon>
        <taxon>Pseudonocardiales</taxon>
        <taxon>Pseudonocardiaceae</taxon>
        <taxon>Prauserella</taxon>
        <taxon>Prauserella salsuginis group</taxon>
    </lineage>
</organism>
<dbReference type="InterPro" id="IPR005467">
    <property type="entry name" value="His_kinase_dom"/>
</dbReference>
<dbReference type="SUPFAM" id="SSF47384">
    <property type="entry name" value="Homodimeric domain of signal transducing histidine kinase"/>
    <property type="match status" value="1"/>
</dbReference>
<dbReference type="PROSITE" id="PS50109">
    <property type="entry name" value="HIS_KIN"/>
    <property type="match status" value="1"/>
</dbReference>
<evidence type="ECO:0000256" key="4">
    <source>
        <dbReference type="ARBA" id="ARBA00022475"/>
    </source>
</evidence>
<evidence type="ECO:0000256" key="5">
    <source>
        <dbReference type="ARBA" id="ARBA00022553"/>
    </source>
</evidence>
<evidence type="ECO:0000259" key="14">
    <source>
        <dbReference type="PROSITE" id="PS50109"/>
    </source>
</evidence>
<accession>A0A839XQZ5</accession>
<dbReference type="GO" id="GO:0005886">
    <property type="term" value="C:plasma membrane"/>
    <property type="evidence" value="ECO:0007669"/>
    <property type="project" value="UniProtKB-SubCell"/>
</dbReference>
<dbReference type="PANTHER" id="PTHR44936:SF9">
    <property type="entry name" value="SENSOR PROTEIN CREC"/>
    <property type="match status" value="1"/>
</dbReference>
<evidence type="ECO:0000256" key="7">
    <source>
        <dbReference type="ARBA" id="ARBA00022692"/>
    </source>
</evidence>
<keyword evidence="4" id="KW-1003">Cell membrane</keyword>
<protein>
    <recommendedName>
        <fullName evidence="3">histidine kinase</fullName>
        <ecNumber evidence="3">2.7.13.3</ecNumber>
    </recommendedName>
</protein>
<dbReference type="InterPro" id="IPR036097">
    <property type="entry name" value="HisK_dim/P_sf"/>
</dbReference>
<dbReference type="Pfam" id="PF00672">
    <property type="entry name" value="HAMP"/>
    <property type="match status" value="1"/>
</dbReference>
<sequence length="437" mass="45924">MRRRIALLVVATTVLVVVAFLIPLAVLARTVAFDRAVNDATVQAQALTSVVSTADPRVLELSVQQANAEGRFPVTVFLGDGTRIGADADRTSAVRLAERGRSLTVDTENGVEVVVSVGDASGGQAVIRTAVSEEELMRGVHRAWLLLGALGVALAALSVLVADRMARGLVRPTRELAAVSHRLAAGELDARAHVAAPREMRDVATALNHLAGRIRELLAEERERAADLSHRLRTPLMSLRLDAEALSDPVESQRITGHVDALQRAVTRIIDEAGRRSGTSTGDVAEHCDAATVVSERVVFWSVLAEDTDREVRTDLAEGPLPVAVSEADLAACVDALLGNVFGHTVDGVGFSVTLERGDDLVRLVVDDEGTGFPETSTGPLRRGASGSGSSGLGLDIVRRAAADSGGGVTLERAPGGGARVVVELGYANPSTRPELR</sequence>
<comment type="subcellular location">
    <subcellularLocation>
        <location evidence="2">Cell membrane</location>
        <topology evidence="2">Multi-pass membrane protein</topology>
    </subcellularLocation>
</comment>
<dbReference type="InterPro" id="IPR003661">
    <property type="entry name" value="HisK_dim/P_dom"/>
</dbReference>
<gene>
    <name evidence="16" type="ORF">FB384_001957</name>
</gene>
<evidence type="ECO:0000256" key="13">
    <source>
        <dbReference type="SAM" id="Phobius"/>
    </source>
</evidence>
<dbReference type="InterPro" id="IPR036890">
    <property type="entry name" value="HATPase_C_sf"/>
</dbReference>
<dbReference type="SMART" id="SM00387">
    <property type="entry name" value="HATPase_c"/>
    <property type="match status" value="1"/>
</dbReference>
<feature type="domain" description="Histidine kinase" evidence="14">
    <location>
        <begin position="227"/>
        <end position="429"/>
    </location>
</feature>
<keyword evidence="9 16" id="KW-0418">Kinase</keyword>
<dbReference type="SUPFAM" id="SSF158472">
    <property type="entry name" value="HAMP domain-like"/>
    <property type="match status" value="1"/>
</dbReference>
<keyword evidence="11 13" id="KW-1133">Transmembrane helix</keyword>
<evidence type="ECO:0000256" key="10">
    <source>
        <dbReference type="ARBA" id="ARBA00022840"/>
    </source>
</evidence>
<evidence type="ECO:0000259" key="15">
    <source>
        <dbReference type="PROSITE" id="PS50885"/>
    </source>
</evidence>
<keyword evidence="8" id="KW-0547">Nucleotide-binding</keyword>
<keyword evidence="17" id="KW-1185">Reference proteome</keyword>
<evidence type="ECO:0000256" key="3">
    <source>
        <dbReference type="ARBA" id="ARBA00012438"/>
    </source>
</evidence>
<feature type="transmembrane region" description="Helical" evidence="13">
    <location>
        <begin position="143"/>
        <end position="162"/>
    </location>
</feature>
<dbReference type="PANTHER" id="PTHR44936">
    <property type="entry name" value="SENSOR PROTEIN CREC"/>
    <property type="match status" value="1"/>
</dbReference>
<dbReference type="InterPro" id="IPR003594">
    <property type="entry name" value="HATPase_dom"/>
</dbReference>
<dbReference type="Gene3D" id="1.10.287.130">
    <property type="match status" value="1"/>
</dbReference>